<dbReference type="SUPFAM" id="SSF49452">
    <property type="entry name" value="Starch-binding domain-like"/>
    <property type="match status" value="1"/>
</dbReference>
<dbReference type="PROSITE" id="PS51257">
    <property type="entry name" value="PROKAR_LIPOPROTEIN"/>
    <property type="match status" value="1"/>
</dbReference>
<gene>
    <name evidence="2" type="ORF">ULVI_15190</name>
</gene>
<dbReference type="Gene3D" id="2.60.40.1120">
    <property type="entry name" value="Carboxypeptidase-like, regulatory domain"/>
    <property type="match status" value="1"/>
</dbReference>
<dbReference type="InterPro" id="IPR011042">
    <property type="entry name" value="6-blade_b-propeller_TolB-like"/>
</dbReference>
<dbReference type="Proteomes" id="UP000077013">
    <property type="component" value="Unassembled WGS sequence"/>
</dbReference>
<dbReference type="OrthoDB" id="9815657at2"/>
<dbReference type="GO" id="GO:0030246">
    <property type="term" value="F:carbohydrate binding"/>
    <property type="evidence" value="ECO:0007669"/>
    <property type="project" value="InterPro"/>
</dbReference>
<dbReference type="Gene3D" id="2.120.10.30">
    <property type="entry name" value="TolB, C-terminal domain"/>
    <property type="match status" value="1"/>
</dbReference>
<dbReference type="RefSeq" id="WP_068593656.1">
    <property type="nucleotide sequence ID" value="NZ_LRXL01000053.1"/>
</dbReference>
<dbReference type="InterPro" id="IPR003961">
    <property type="entry name" value="FN3_dom"/>
</dbReference>
<name>A0A167ERR8_9FLAO</name>
<dbReference type="EMBL" id="LRXL01000053">
    <property type="protein sequence ID" value="OAB75818.1"/>
    <property type="molecule type" value="Genomic_DNA"/>
</dbReference>
<dbReference type="Gene3D" id="2.60.40.10">
    <property type="entry name" value="Immunoglobulins"/>
    <property type="match status" value="1"/>
</dbReference>
<evidence type="ECO:0000313" key="3">
    <source>
        <dbReference type="Proteomes" id="UP000077013"/>
    </source>
</evidence>
<feature type="domain" description="Fibronectin type-III" evidence="1">
    <location>
        <begin position="115"/>
        <end position="214"/>
    </location>
</feature>
<organism evidence="2 3">
    <name type="scientific">Cochleicola gelatinilyticus</name>
    <dbReference type="NCBI Taxonomy" id="1763537"/>
    <lineage>
        <taxon>Bacteria</taxon>
        <taxon>Pseudomonadati</taxon>
        <taxon>Bacteroidota</taxon>
        <taxon>Flavobacteriia</taxon>
        <taxon>Flavobacteriales</taxon>
        <taxon>Flavobacteriaceae</taxon>
        <taxon>Cochleicola</taxon>
    </lineage>
</organism>
<reference evidence="2 3" key="1">
    <citation type="submission" date="2016-02" db="EMBL/GenBank/DDBJ databases">
        <title>Ulvibacter sp. LPB0005, isolated from Thais luteostoma.</title>
        <authorList>
            <person name="Shin S.-K."/>
            <person name="Yi H."/>
        </authorList>
    </citation>
    <scope>NUCLEOTIDE SEQUENCE [LARGE SCALE GENOMIC DNA]</scope>
    <source>
        <strain evidence="2 3">LPB0005</strain>
    </source>
</reference>
<sequence length="508" mass="56280">MKHIKLYLLLITVIFSSCSEDGVEVLGTGTITGTVIEEITGDPVENAKISTSPATSTVFTDSDGEFILENVTVDDYSVQAEFDGFVTAFESVTVTLNNTSNVAFELTTSVSNNTPPSVPELIFPEDEATGLPLEIDFAWNATDSNNDDLLYTLELRNGTTDEIRIFENIEDTVQTVSGLQLGTNYFWQIMVSDEVNDPVSSPISEFSTLDSPDNPFLFVKQINGNNVIFSGNESEEDNNEDVDVNVLQLTSENANSFMPRRNIAINKIAFFRTVGGNLQLFTMDEDGSDVNQVTNTVPVAGFRQDEINFSWGRNGSILYYPNFDKLYSVSPNGGNTLLRYSTPDGSFISEIQEFENNNNLLLIKTNNESGYDVRLYVLNIVTLQEEAVLLDYDEVNGAVKGIDVNAQGTAVVYSRDESEFEDDQTYRILEGRLYFHPIMSDSESEILTGVQFGENDLGPRFSPTDGSYIFTRSGNNAGAPKTIYRTTQNGTEPTKILFTNASMPDWEE</sequence>
<dbReference type="Pfam" id="PF13620">
    <property type="entry name" value="CarboxypepD_reg"/>
    <property type="match status" value="1"/>
</dbReference>
<dbReference type="SUPFAM" id="SSF69322">
    <property type="entry name" value="Tricorn protease domain 2"/>
    <property type="match status" value="1"/>
</dbReference>
<evidence type="ECO:0000313" key="2">
    <source>
        <dbReference type="EMBL" id="OAB75818.1"/>
    </source>
</evidence>
<dbReference type="STRING" id="1763537.ULVI_15190"/>
<keyword evidence="3" id="KW-1185">Reference proteome</keyword>
<dbReference type="InterPro" id="IPR013784">
    <property type="entry name" value="Carb-bd-like_fold"/>
</dbReference>
<protein>
    <recommendedName>
        <fullName evidence="1">Fibronectin type-III domain-containing protein</fullName>
    </recommendedName>
</protein>
<dbReference type="InterPro" id="IPR036116">
    <property type="entry name" value="FN3_sf"/>
</dbReference>
<evidence type="ECO:0000259" key="1">
    <source>
        <dbReference type="PROSITE" id="PS50853"/>
    </source>
</evidence>
<proteinExistence type="predicted"/>
<dbReference type="SUPFAM" id="SSF49265">
    <property type="entry name" value="Fibronectin type III"/>
    <property type="match status" value="1"/>
</dbReference>
<accession>A0A167ERR8</accession>
<dbReference type="AlphaFoldDB" id="A0A167ERR8"/>
<dbReference type="InterPro" id="IPR013783">
    <property type="entry name" value="Ig-like_fold"/>
</dbReference>
<dbReference type="PROSITE" id="PS50853">
    <property type="entry name" value="FN3"/>
    <property type="match status" value="1"/>
</dbReference>
<comment type="caution">
    <text evidence="2">The sequence shown here is derived from an EMBL/GenBank/DDBJ whole genome shotgun (WGS) entry which is preliminary data.</text>
</comment>